<proteinExistence type="predicted"/>
<dbReference type="InterPro" id="IPR015378">
    <property type="entry name" value="Transposase-like_Mu_C"/>
</dbReference>
<dbReference type="InterPro" id="IPR012337">
    <property type="entry name" value="RNaseH-like_sf"/>
</dbReference>
<dbReference type="PROSITE" id="PS50994">
    <property type="entry name" value="INTEGRASE"/>
    <property type="match status" value="1"/>
</dbReference>
<evidence type="ECO:0000259" key="2">
    <source>
        <dbReference type="PROSITE" id="PS50994"/>
    </source>
</evidence>
<dbReference type="SUPFAM" id="SSF53098">
    <property type="entry name" value="Ribonuclease H-like"/>
    <property type="match status" value="1"/>
</dbReference>
<dbReference type="Gene3D" id="3.30.420.10">
    <property type="entry name" value="Ribonuclease H-like superfamily/Ribonuclease H"/>
    <property type="match status" value="1"/>
</dbReference>
<dbReference type="GO" id="GO:0015074">
    <property type="term" value="P:DNA integration"/>
    <property type="evidence" value="ECO:0007669"/>
    <property type="project" value="InterPro"/>
</dbReference>
<dbReference type="Proteomes" id="UP000273611">
    <property type="component" value="Unassembled WGS sequence"/>
</dbReference>
<dbReference type="InterPro" id="IPR001584">
    <property type="entry name" value="Integrase_cat-core"/>
</dbReference>
<feature type="domain" description="Integrase catalytic" evidence="2">
    <location>
        <begin position="334"/>
        <end position="532"/>
    </location>
</feature>
<reference evidence="3 4" key="1">
    <citation type="journal article" date="2015" name="Int. J. Syst. Evol. Microbiol.">
        <title>Rhizobium anhuiense sp. nov., isolated from effective nodules of Vicia faba and Pisum sativum.</title>
        <authorList>
            <person name="Zhang Y.J."/>
            <person name="Zheng W.T."/>
            <person name="Everall I."/>
            <person name="Young J.P."/>
            <person name="Zhang X.X."/>
            <person name="Tian C.F."/>
            <person name="Sui X.H."/>
            <person name="Wang E.T."/>
            <person name="Chen W.X."/>
        </authorList>
    </citation>
    <scope>NUCLEOTIDE SEQUENCE [LARGE SCALE GENOMIC DNA]</scope>
    <source>
        <strain evidence="3 4">CCBAU 23252</strain>
    </source>
</reference>
<name>A0A3S0RH06_9HYPH</name>
<sequence length="780" mass="88045">MKGNSMETNLPALLSLQHGAVLPVFNRLPVKARVRDRGIDYCVLYCDRNGAALQRMDETQATVTFSQAELTEALNRPGNPMTVEKDFYAETKARARLKGADKLSGLNPSDQETVLKREYFVRSFYEMRADYREKCRLARIDGMPLPPRVSKSRDSLLRVIPLISLKWRAQQLASSPKATYRTKEKTVTLVEPTPSTLKTWMQKMEENDFDPVFLRNQYRDERQEYFTGDELIHLNAAIAAACSRTDPDLARIHADMVTVMEAENKIRGADDQLRIPCESTLRNRYAELPEMKRDLAHDGKDAAKRKWQPEHGGIDVIRAGERMEVDDHETDLHTILAKMGVWKTMSKADRAKVKRIRLWISAGIDVASRSLAALYVSSRPPSMKSAMAVLEMATREKTDIARRLGCSTAWVQGGTMETIAVDSAAYFAHRPFRIAVNDMGSDLFLPPAGEAPWRGFIERWFGTFGHQMFNYFNGRTWSSSGEKGDYDSEAEADMIADQVAECMLRWAVDGYHNAPHSELNGATPLNRWLELSRDYGVMPGPTGAIRTHLFGTYIKRTISKKGLRAAGLYFQSKQLQKIRRKVGKTPVVARINNHNLGSASVWAEDGWIEVPCVHKELEGVSIWQWLAATEKLRLFNTENAKVSRGTLQATFLWLKNQAEMARLESGLLSPVLAEEDYQRFEQSMDRTFDVVEKPFEGEFVPDGEWHPSNELFAALAIQPVIYAKAKKSAKAVREEANTGSRPEIGTMPKVQAEASAAEPPERVDNETTVARRITSNIFDN</sequence>
<accession>A0A3S0RH06</accession>
<dbReference type="GO" id="GO:0003676">
    <property type="term" value="F:nucleic acid binding"/>
    <property type="evidence" value="ECO:0007669"/>
    <property type="project" value="InterPro"/>
</dbReference>
<organism evidence="3 4">
    <name type="scientific">Rhizobium anhuiense</name>
    <dbReference type="NCBI Taxonomy" id="1184720"/>
    <lineage>
        <taxon>Bacteria</taxon>
        <taxon>Pseudomonadati</taxon>
        <taxon>Pseudomonadota</taxon>
        <taxon>Alphaproteobacteria</taxon>
        <taxon>Hyphomicrobiales</taxon>
        <taxon>Rhizobiaceae</taxon>
        <taxon>Rhizobium/Agrobacterium group</taxon>
        <taxon>Rhizobium</taxon>
    </lineage>
</organism>
<comment type="caution">
    <text evidence="3">The sequence shown here is derived from an EMBL/GenBank/DDBJ whole genome shotgun (WGS) entry which is preliminary data.</text>
</comment>
<gene>
    <name evidence="3" type="ORF">EEQ99_30645</name>
</gene>
<evidence type="ECO:0000256" key="1">
    <source>
        <dbReference type="SAM" id="MobiDB-lite"/>
    </source>
</evidence>
<evidence type="ECO:0000313" key="4">
    <source>
        <dbReference type="Proteomes" id="UP000273611"/>
    </source>
</evidence>
<dbReference type="EMBL" id="RIBW01000022">
    <property type="protein sequence ID" value="RUL96487.1"/>
    <property type="molecule type" value="Genomic_DNA"/>
</dbReference>
<protein>
    <recommendedName>
        <fullName evidence="2">Integrase catalytic domain-containing protein</fullName>
    </recommendedName>
</protein>
<dbReference type="AlphaFoldDB" id="A0A3S0RH06"/>
<evidence type="ECO:0000313" key="3">
    <source>
        <dbReference type="EMBL" id="RUL96487.1"/>
    </source>
</evidence>
<feature type="region of interest" description="Disordered" evidence="1">
    <location>
        <begin position="733"/>
        <end position="764"/>
    </location>
</feature>
<dbReference type="Pfam" id="PF09299">
    <property type="entry name" value="Mu-transpos_C"/>
    <property type="match status" value="1"/>
</dbReference>
<dbReference type="InterPro" id="IPR036397">
    <property type="entry name" value="RNaseH_sf"/>
</dbReference>